<proteinExistence type="predicted"/>
<gene>
    <name evidence="1" type="ORF">S12H4_23542</name>
</gene>
<evidence type="ECO:0000313" key="1">
    <source>
        <dbReference type="EMBL" id="GAI84922.1"/>
    </source>
</evidence>
<comment type="caution">
    <text evidence="1">The sequence shown here is derived from an EMBL/GenBank/DDBJ whole genome shotgun (WGS) entry which is preliminary data.</text>
</comment>
<reference evidence="1" key="1">
    <citation type="journal article" date="2014" name="Front. Microbiol.">
        <title>High frequency of phylogenetically diverse reductive dehalogenase-homologous genes in deep subseafloor sedimentary metagenomes.</title>
        <authorList>
            <person name="Kawai M."/>
            <person name="Futagami T."/>
            <person name="Toyoda A."/>
            <person name="Takaki Y."/>
            <person name="Nishi S."/>
            <person name="Hori S."/>
            <person name="Arai W."/>
            <person name="Tsubouchi T."/>
            <person name="Morono Y."/>
            <person name="Uchiyama I."/>
            <person name="Ito T."/>
            <person name="Fujiyama A."/>
            <person name="Inagaki F."/>
            <person name="Takami H."/>
        </authorList>
    </citation>
    <scope>NUCLEOTIDE SEQUENCE</scope>
    <source>
        <strain evidence="1">Expedition CK06-06</strain>
    </source>
</reference>
<dbReference type="EMBL" id="BARW01012529">
    <property type="protein sequence ID" value="GAI84922.1"/>
    <property type="molecule type" value="Genomic_DNA"/>
</dbReference>
<feature type="non-terminal residue" evidence="1">
    <location>
        <position position="1"/>
    </location>
</feature>
<protein>
    <submittedName>
        <fullName evidence="1">Uncharacterized protein</fullName>
    </submittedName>
</protein>
<organism evidence="1">
    <name type="scientific">marine sediment metagenome</name>
    <dbReference type="NCBI Taxonomy" id="412755"/>
    <lineage>
        <taxon>unclassified sequences</taxon>
        <taxon>metagenomes</taxon>
        <taxon>ecological metagenomes</taxon>
    </lineage>
</organism>
<dbReference type="AlphaFoldDB" id="X1RVY3"/>
<name>X1RVY3_9ZZZZ</name>
<accession>X1RVY3</accession>
<sequence length="75" mass="8826">AEGKLKPIPLRKIIDPSTQRTRVRYVNINADPYIVGRQYMIRLEEEDFNPPAITRMAKIAKMTAAEFRDRFEYLV</sequence>